<dbReference type="InterPro" id="IPR005176">
    <property type="entry name" value="PONY_dom"/>
</dbReference>
<dbReference type="InterPro" id="IPR042460">
    <property type="entry name" value="DCN1-like_PONY"/>
</dbReference>
<reference evidence="3" key="1">
    <citation type="submission" date="2020-12" db="EMBL/GenBank/DDBJ databases">
        <title>Metabolic potential, ecology and presence of endohyphal bacteria is reflected in genomic diversity of Mucoromycotina.</title>
        <authorList>
            <person name="Muszewska A."/>
            <person name="Okrasinska A."/>
            <person name="Steczkiewicz K."/>
            <person name="Drgas O."/>
            <person name="Orlowska M."/>
            <person name="Perlinska-Lenart U."/>
            <person name="Aleksandrzak-Piekarczyk T."/>
            <person name="Szatraj K."/>
            <person name="Zielenkiewicz U."/>
            <person name="Pilsyk S."/>
            <person name="Malc E."/>
            <person name="Mieczkowski P."/>
            <person name="Kruszewska J.S."/>
            <person name="Biernat P."/>
            <person name="Pawlowska J."/>
        </authorList>
    </citation>
    <scope>NUCLEOTIDE SEQUENCE</scope>
    <source>
        <strain evidence="3">WA0000067209</strain>
    </source>
</reference>
<feature type="domain" description="DCUN1" evidence="2">
    <location>
        <begin position="1"/>
        <end position="141"/>
    </location>
</feature>
<name>A0A8H7U987_MORIS</name>
<dbReference type="AlphaFoldDB" id="A0A8H7U987"/>
<dbReference type="OrthoDB" id="27198at2759"/>
<dbReference type="GO" id="GO:0005886">
    <property type="term" value="C:plasma membrane"/>
    <property type="evidence" value="ECO:0007669"/>
    <property type="project" value="UniProtKB-ARBA"/>
</dbReference>
<dbReference type="Proteomes" id="UP000654370">
    <property type="component" value="Unassembled WGS sequence"/>
</dbReference>
<evidence type="ECO:0000259" key="2">
    <source>
        <dbReference type="PROSITE" id="PS51229"/>
    </source>
</evidence>
<dbReference type="Pfam" id="PF03556">
    <property type="entry name" value="Cullin_binding"/>
    <property type="match status" value="1"/>
</dbReference>
<dbReference type="PROSITE" id="PS51229">
    <property type="entry name" value="DCUN1"/>
    <property type="match status" value="1"/>
</dbReference>
<protein>
    <recommendedName>
        <fullName evidence="1">Defective in cullin neddylation protein</fullName>
    </recommendedName>
</protein>
<dbReference type="Gene3D" id="1.10.238.200">
    <property type="entry name" value="Cullin, PONY binding domain"/>
    <property type="match status" value="1"/>
</dbReference>
<evidence type="ECO:0000256" key="1">
    <source>
        <dbReference type="RuleBase" id="RU410713"/>
    </source>
</evidence>
<dbReference type="GO" id="GO:0031624">
    <property type="term" value="F:ubiquitin conjugating enzyme binding"/>
    <property type="evidence" value="ECO:0007669"/>
    <property type="project" value="TreeGrafter"/>
</dbReference>
<dbReference type="FunFam" id="1.10.238.200:FF:000003">
    <property type="entry name" value="DCN1-like protein 3"/>
    <property type="match status" value="1"/>
</dbReference>
<dbReference type="InterPro" id="IPR014764">
    <property type="entry name" value="DCN-prot"/>
</dbReference>
<comment type="function">
    <text evidence="1">Neddylation of cullins play an essential role in the regulation of SCF-type complexes activity.</text>
</comment>
<comment type="caution">
    <text evidence="3">The sequence shown here is derived from an EMBL/GenBank/DDBJ whole genome shotgun (WGS) entry which is preliminary data.</text>
</comment>
<gene>
    <name evidence="3" type="ORF">INT43_007675</name>
</gene>
<dbReference type="GO" id="GO:0000151">
    <property type="term" value="C:ubiquitin ligase complex"/>
    <property type="evidence" value="ECO:0007669"/>
    <property type="project" value="TreeGrafter"/>
</dbReference>
<dbReference type="EMBL" id="JAEPQZ010000009">
    <property type="protein sequence ID" value="KAG2177021.1"/>
    <property type="molecule type" value="Genomic_DNA"/>
</dbReference>
<dbReference type="GO" id="GO:0032182">
    <property type="term" value="F:ubiquitin-like protein binding"/>
    <property type="evidence" value="ECO:0007669"/>
    <property type="project" value="TreeGrafter"/>
</dbReference>
<dbReference type="PANTHER" id="PTHR12281">
    <property type="entry name" value="RP42 RELATED"/>
    <property type="match status" value="1"/>
</dbReference>
<accession>A0A8H7U987</accession>
<organism evidence="3 4">
    <name type="scientific">Mortierella isabellina</name>
    <name type="common">Filamentous fungus</name>
    <name type="synonym">Umbelopsis isabellina</name>
    <dbReference type="NCBI Taxonomy" id="91625"/>
    <lineage>
        <taxon>Eukaryota</taxon>
        <taxon>Fungi</taxon>
        <taxon>Fungi incertae sedis</taxon>
        <taxon>Mucoromycota</taxon>
        <taxon>Mucoromycotina</taxon>
        <taxon>Umbelopsidomycetes</taxon>
        <taxon>Umbelopsidales</taxon>
        <taxon>Umbelopsidaceae</taxon>
        <taxon>Umbelopsis</taxon>
    </lineage>
</organism>
<proteinExistence type="predicted"/>
<keyword evidence="4" id="KW-1185">Reference proteome</keyword>
<evidence type="ECO:0000313" key="3">
    <source>
        <dbReference type="EMBL" id="KAG2177021.1"/>
    </source>
</evidence>
<dbReference type="Gene3D" id="1.10.238.10">
    <property type="entry name" value="EF-hand"/>
    <property type="match status" value="1"/>
</dbReference>
<evidence type="ECO:0000313" key="4">
    <source>
        <dbReference type="Proteomes" id="UP000654370"/>
    </source>
</evidence>
<dbReference type="GO" id="GO:0097602">
    <property type="term" value="F:cullin family protein binding"/>
    <property type="evidence" value="ECO:0007669"/>
    <property type="project" value="TreeGrafter"/>
</dbReference>
<sequence length="145" mass="17532">MDASAMGYFTKEEWMKGMRNLNVTDTDELKSKMPELEESLNDEKQFREFYTFTFPFAKTKTQKSMDVDMALVLWEMILKERYEHVPLFMDFIRKQSPVKVINKDQWSSFLDFCKVISFDLSNYDPLSSWPVLFDEYVEWRRENQL</sequence>
<dbReference type="GO" id="GO:0045116">
    <property type="term" value="P:protein neddylation"/>
    <property type="evidence" value="ECO:0007669"/>
    <property type="project" value="TreeGrafter"/>
</dbReference>